<keyword evidence="2" id="KW-1185">Reference proteome</keyword>
<sequence>MSTRTIIEINRDYLGPGQCASLCALVNHLGLSVITGELNRLNGDPMDWHDGIRVLAQRHHSETLELKVE</sequence>
<protein>
    <submittedName>
        <fullName evidence="1">Uncharacterized protein</fullName>
    </submittedName>
</protein>
<accession>A0ABV8NYX2</accession>
<name>A0ABV8NYX2_9BURK</name>
<dbReference type="Proteomes" id="UP001595848">
    <property type="component" value="Unassembled WGS sequence"/>
</dbReference>
<dbReference type="RefSeq" id="WP_217964087.1">
    <property type="nucleotide sequence ID" value="NZ_JAHTBN010000003.1"/>
</dbReference>
<comment type="caution">
    <text evidence="1">The sequence shown here is derived from an EMBL/GenBank/DDBJ whole genome shotgun (WGS) entry which is preliminary data.</text>
</comment>
<dbReference type="EMBL" id="JBHSBV010000002">
    <property type="protein sequence ID" value="MFC4200677.1"/>
    <property type="molecule type" value="Genomic_DNA"/>
</dbReference>
<gene>
    <name evidence="1" type="ORF">ACFOY1_06910</name>
</gene>
<organism evidence="1 2">
    <name type="scientific">Candidimonas humi</name>
    <dbReference type="NCBI Taxonomy" id="683355"/>
    <lineage>
        <taxon>Bacteria</taxon>
        <taxon>Pseudomonadati</taxon>
        <taxon>Pseudomonadota</taxon>
        <taxon>Betaproteobacteria</taxon>
        <taxon>Burkholderiales</taxon>
        <taxon>Alcaligenaceae</taxon>
        <taxon>Candidimonas</taxon>
    </lineage>
</organism>
<reference evidence="2" key="1">
    <citation type="journal article" date="2019" name="Int. J. Syst. Evol. Microbiol.">
        <title>The Global Catalogue of Microorganisms (GCM) 10K type strain sequencing project: providing services to taxonomists for standard genome sequencing and annotation.</title>
        <authorList>
            <consortium name="The Broad Institute Genomics Platform"/>
            <consortium name="The Broad Institute Genome Sequencing Center for Infectious Disease"/>
            <person name="Wu L."/>
            <person name="Ma J."/>
        </authorList>
    </citation>
    <scope>NUCLEOTIDE SEQUENCE [LARGE SCALE GENOMIC DNA]</scope>
    <source>
        <strain evidence="2">LMG 24813</strain>
    </source>
</reference>
<evidence type="ECO:0000313" key="2">
    <source>
        <dbReference type="Proteomes" id="UP001595848"/>
    </source>
</evidence>
<evidence type="ECO:0000313" key="1">
    <source>
        <dbReference type="EMBL" id="MFC4200677.1"/>
    </source>
</evidence>
<proteinExistence type="predicted"/>